<dbReference type="EMBL" id="JAHRIO010070854">
    <property type="protein sequence ID" value="MEQ2181608.1"/>
    <property type="molecule type" value="Genomic_DNA"/>
</dbReference>
<evidence type="ECO:0000313" key="2">
    <source>
        <dbReference type="EMBL" id="MEQ2181608.1"/>
    </source>
</evidence>
<protein>
    <submittedName>
        <fullName evidence="2">Uncharacterized protein</fullName>
    </submittedName>
</protein>
<feature type="non-terminal residue" evidence="2">
    <location>
        <position position="1"/>
    </location>
</feature>
<feature type="compositionally biased region" description="Basic and acidic residues" evidence="1">
    <location>
        <begin position="1"/>
        <end position="18"/>
    </location>
</feature>
<organism evidence="2 3">
    <name type="scientific">Goodea atripinnis</name>
    <dbReference type="NCBI Taxonomy" id="208336"/>
    <lineage>
        <taxon>Eukaryota</taxon>
        <taxon>Metazoa</taxon>
        <taxon>Chordata</taxon>
        <taxon>Craniata</taxon>
        <taxon>Vertebrata</taxon>
        <taxon>Euteleostomi</taxon>
        <taxon>Actinopterygii</taxon>
        <taxon>Neopterygii</taxon>
        <taxon>Teleostei</taxon>
        <taxon>Neoteleostei</taxon>
        <taxon>Acanthomorphata</taxon>
        <taxon>Ovalentaria</taxon>
        <taxon>Atherinomorphae</taxon>
        <taxon>Cyprinodontiformes</taxon>
        <taxon>Goodeidae</taxon>
        <taxon>Goodea</taxon>
    </lineage>
</organism>
<name>A0ABV0PDQ6_9TELE</name>
<evidence type="ECO:0000313" key="3">
    <source>
        <dbReference type="Proteomes" id="UP001476798"/>
    </source>
</evidence>
<sequence length="96" mass="10825">LCCSKEDRNKGQPDDAGKVKNQTDSTKLTIKVYRVNVLEEHPSFHRVHLLTDTHGARTEVHVHHVQCVGHGIHSVNDKLHLTLLFVLRVPTDSFVA</sequence>
<feature type="region of interest" description="Disordered" evidence="1">
    <location>
        <begin position="1"/>
        <end position="21"/>
    </location>
</feature>
<evidence type="ECO:0000256" key="1">
    <source>
        <dbReference type="SAM" id="MobiDB-lite"/>
    </source>
</evidence>
<dbReference type="Proteomes" id="UP001476798">
    <property type="component" value="Unassembled WGS sequence"/>
</dbReference>
<reference evidence="2 3" key="1">
    <citation type="submission" date="2021-06" db="EMBL/GenBank/DDBJ databases">
        <authorList>
            <person name="Palmer J.M."/>
        </authorList>
    </citation>
    <scope>NUCLEOTIDE SEQUENCE [LARGE SCALE GENOMIC DNA]</scope>
    <source>
        <strain evidence="2 3">GA_2019</strain>
        <tissue evidence="2">Muscle</tissue>
    </source>
</reference>
<proteinExistence type="predicted"/>
<keyword evidence="3" id="KW-1185">Reference proteome</keyword>
<accession>A0ABV0PDQ6</accession>
<comment type="caution">
    <text evidence="2">The sequence shown here is derived from an EMBL/GenBank/DDBJ whole genome shotgun (WGS) entry which is preliminary data.</text>
</comment>
<gene>
    <name evidence="2" type="ORF">GOODEAATRI_013305</name>
</gene>